<dbReference type="SMART" id="SM00850">
    <property type="entry name" value="LytTR"/>
    <property type="match status" value="1"/>
</dbReference>
<dbReference type="PROSITE" id="PS50110">
    <property type="entry name" value="RESPONSE_REGULATORY"/>
    <property type="match status" value="1"/>
</dbReference>
<dbReference type="Gene3D" id="2.40.50.1020">
    <property type="entry name" value="LytTr DNA-binding domain"/>
    <property type="match status" value="1"/>
</dbReference>
<feature type="domain" description="HTH LytTR-type" evidence="4">
    <location>
        <begin position="159"/>
        <end position="264"/>
    </location>
</feature>
<feature type="modified residue" description="4-aspartylphosphate" evidence="1">
    <location>
        <position position="53"/>
    </location>
</feature>
<comment type="caution">
    <text evidence="5">The sequence shown here is derived from an EMBL/GenBank/DDBJ whole genome shotgun (WGS) entry which is preliminary data.</text>
</comment>
<dbReference type="PANTHER" id="PTHR37299">
    <property type="entry name" value="TRANSCRIPTIONAL REGULATOR-RELATED"/>
    <property type="match status" value="1"/>
</dbReference>
<dbReference type="InterPro" id="IPR011006">
    <property type="entry name" value="CheY-like_superfamily"/>
</dbReference>
<dbReference type="PROSITE" id="PS50930">
    <property type="entry name" value="HTH_LYTTR"/>
    <property type="match status" value="1"/>
</dbReference>
<dbReference type="Pfam" id="PF04397">
    <property type="entry name" value="LytTR"/>
    <property type="match status" value="1"/>
</dbReference>
<dbReference type="GO" id="GO:0003677">
    <property type="term" value="F:DNA binding"/>
    <property type="evidence" value="ECO:0007669"/>
    <property type="project" value="InterPro"/>
</dbReference>
<evidence type="ECO:0000256" key="1">
    <source>
        <dbReference type="PROSITE-ProRule" id="PRU00169"/>
    </source>
</evidence>
<evidence type="ECO:0000313" key="5">
    <source>
        <dbReference type="EMBL" id="OEZ97252.1"/>
    </source>
</evidence>
<dbReference type="EMBL" id="LROM01000099">
    <property type="protein sequence ID" value="OEZ97252.1"/>
    <property type="molecule type" value="Genomic_DNA"/>
</dbReference>
<dbReference type="Pfam" id="PF00072">
    <property type="entry name" value="Response_reg"/>
    <property type="match status" value="1"/>
</dbReference>
<dbReference type="CDD" id="cd17532">
    <property type="entry name" value="REC_LytTR_AlgR-like"/>
    <property type="match status" value="1"/>
</dbReference>
<dbReference type="InterPro" id="IPR046947">
    <property type="entry name" value="LytR-like"/>
</dbReference>
<feature type="region of interest" description="Disordered" evidence="2">
    <location>
        <begin position="263"/>
        <end position="285"/>
    </location>
</feature>
<proteinExistence type="predicted"/>
<dbReference type="AlphaFoldDB" id="A0A1E7WG43"/>
<gene>
    <name evidence="5" type="primary">yehT_2</name>
    <name evidence="5" type="ORF">DUPY_36250</name>
</gene>
<evidence type="ECO:0000256" key="2">
    <source>
        <dbReference type="SAM" id="MobiDB-lite"/>
    </source>
</evidence>
<dbReference type="PANTHER" id="PTHR37299:SF1">
    <property type="entry name" value="STAGE 0 SPORULATION PROTEIN A HOMOLOG"/>
    <property type="match status" value="1"/>
</dbReference>
<dbReference type="OrthoDB" id="8889669at2"/>
<dbReference type="PATRIC" id="fig|762836.4.peg.3734"/>
<name>A0A1E7WG43_9BURK</name>
<dbReference type="SMART" id="SM00448">
    <property type="entry name" value="REC"/>
    <property type="match status" value="1"/>
</dbReference>
<dbReference type="Gene3D" id="3.40.50.2300">
    <property type="match status" value="1"/>
</dbReference>
<protein>
    <submittedName>
        <fullName evidence="5">Transcriptional regulatory protein YehT</fullName>
    </submittedName>
</protein>
<dbReference type="InterPro" id="IPR001789">
    <property type="entry name" value="Sig_transdc_resp-reg_receiver"/>
</dbReference>
<sequence>MRVLIVDDERPARDKLRRLLEQEPDITAIGEARDGVDALEQLPVFAPDLLLLDIQMPEVSGLEVAASLPAPAPLVVFVTAYDDYAIRAFDANAIDYLLKPYDLQRLRRALDRVRARLPQAAQMVAPAATMGLPPSALAGAAAAAAAALPVPALPVPAQLLVPERGGMRVVRVQDIQWIETADNYVVLHTADGQPLMRQTLAGLLDKLGPRFVRCHRRAAVQLDWVTGLEALGKGKGDGELLLRGGARVPCSRQFRHEVVARLQAGNVNNTDSPHRHPGSPHDTGP</sequence>
<keyword evidence="1" id="KW-0597">Phosphoprotein</keyword>
<evidence type="ECO:0000313" key="6">
    <source>
        <dbReference type="Proteomes" id="UP000175989"/>
    </source>
</evidence>
<evidence type="ECO:0000259" key="4">
    <source>
        <dbReference type="PROSITE" id="PS50930"/>
    </source>
</evidence>
<feature type="domain" description="Response regulatory" evidence="3">
    <location>
        <begin position="2"/>
        <end position="114"/>
    </location>
</feature>
<organism evidence="5 6">
    <name type="scientific">Duganella phyllosphaerae</name>
    <dbReference type="NCBI Taxonomy" id="762836"/>
    <lineage>
        <taxon>Bacteria</taxon>
        <taxon>Pseudomonadati</taxon>
        <taxon>Pseudomonadota</taxon>
        <taxon>Betaproteobacteria</taxon>
        <taxon>Burkholderiales</taxon>
        <taxon>Oxalobacteraceae</taxon>
        <taxon>Telluria group</taxon>
        <taxon>Duganella</taxon>
    </lineage>
</organism>
<dbReference type="RefSeq" id="WP_070249799.1">
    <property type="nucleotide sequence ID" value="NZ_LROM01000099.1"/>
</dbReference>
<keyword evidence="6" id="KW-1185">Reference proteome</keyword>
<dbReference type="GO" id="GO:0000156">
    <property type="term" value="F:phosphorelay response regulator activity"/>
    <property type="evidence" value="ECO:0007669"/>
    <property type="project" value="InterPro"/>
</dbReference>
<dbReference type="Proteomes" id="UP000175989">
    <property type="component" value="Unassembled WGS sequence"/>
</dbReference>
<reference evidence="6" key="1">
    <citation type="journal article" date="2016" name="Front. Microbiol.">
        <title>Molecular Keys to the Janthinobacterium and Duganella spp. Interaction with the Plant Pathogen Fusarium graminearum.</title>
        <authorList>
            <person name="Haack F.S."/>
            <person name="Poehlein A."/>
            <person name="Kroger C."/>
            <person name="Voigt C.A."/>
            <person name="Piepenbring M."/>
            <person name="Bode H.B."/>
            <person name="Daniel R."/>
            <person name="Schafer W."/>
            <person name="Streit W.R."/>
        </authorList>
    </citation>
    <scope>NUCLEOTIDE SEQUENCE [LARGE SCALE GENOMIC DNA]</scope>
    <source>
        <strain evidence="6">T54</strain>
    </source>
</reference>
<dbReference type="InterPro" id="IPR007492">
    <property type="entry name" value="LytTR_DNA-bd_dom"/>
</dbReference>
<accession>A0A1E7WG43</accession>
<evidence type="ECO:0000259" key="3">
    <source>
        <dbReference type="PROSITE" id="PS50110"/>
    </source>
</evidence>
<dbReference type="SUPFAM" id="SSF52172">
    <property type="entry name" value="CheY-like"/>
    <property type="match status" value="1"/>
</dbReference>